<keyword evidence="2 5" id="KW-0456">Lyase</keyword>
<feature type="domain" description="DJ-1/PfpI" evidence="4">
    <location>
        <begin position="29"/>
        <end position="218"/>
    </location>
</feature>
<dbReference type="EMBL" id="JYIV01000028">
    <property type="protein sequence ID" value="KJL20319.1"/>
    <property type="molecule type" value="Genomic_DNA"/>
</dbReference>
<dbReference type="OrthoDB" id="9792284at2"/>
<name>A0A0F0KIR0_9MICO</name>
<comment type="similarity">
    <text evidence="3">Belongs to the peptidase C56 family. HSP31-like subfamily.</text>
</comment>
<dbReference type="GO" id="GO:0019172">
    <property type="term" value="F:glyoxalase III activity"/>
    <property type="evidence" value="ECO:0007669"/>
    <property type="project" value="UniProtKB-EC"/>
</dbReference>
<organism evidence="5 6">
    <name type="scientific">Microbacterium oxydans</name>
    <dbReference type="NCBI Taxonomy" id="82380"/>
    <lineage>
        <taxon>Bacteria</taxon>
        <taxon>Bacillati</taxon>
        <taxon>Actinomycetota</taxon>
        <taxon>Actinomycetes</taxon>
        <taxon>Micrococcales</taxon>
        <taxon>Microbacteriaceae</taxon>
        <taxon>Microbacterium</taxon>
    </lineage>
</organism>
<dbReference type="PANTHER" id="PTHR48094">
    <property type="entry name" value="PROTEIN/NUCLEIC ACID DEGLYCASE DJ-1-RELATED"/>
    <property type="match status" value="1"/>
</dbReference>
<dbReference type="PANTHER" id="PTHR48094:SF11">
    <property type="entry name" value="GLUTATHIONE-INDEPENDENT GLYOXALASE HSP31-RELATED"/>
    <property type="match status" value="1"/>
</dbReference>
<dbReference type="SUPFAM" id="SSF52317">
    <property type="entry name" value="Class I glutamine amidotransferase-like"/>
    <property type="match status" value="1"/>
</dbReference>
<sequence length="221" mass="22671">MSSVLFVVTAARTWTLTDGTAHPTGYWAEELLTPYRALRDAGHSVSFATPGGVAPVADASSLSEGDAEAIATIDQLAAPLVLADVDPADYDAVYYPGGHGPMQDLAVDEDSAALITATLAAGRPLAAVCHGLAALLPARTAAGESIVAGRRITGFTDEEERIGGLADRAPFLLESELRARGAELDIAAPWSDHTVIDGQLITGQNPQSSASAARALVAALA</sequence>
<protein>
    <submittedName>
        <fullName evidence="5">Molecular chaperone Hsp31 and glyoxalase 3</fullName>
        <ecNumber evidence="5">4.2.1.130</ecNumber>
    </submittedName>
</protein>
<gene>
    <name evidence="5" type="primary">hchA</name>
    <name evidence="5" type="ORF">RN51_02535</name>
</gene>
<dbReference type="Proteomes" id="UP000033725">
    <property type="component" value="Unassembled WGS sequence"/>
</dbReference>
<dbReference type="RefSeq" id="WP_045264403.1">
    <property type="nucleotide sequence ID" value="NZ_JYIV01000028.1"/>
</dbReference>
<dbReference type="GO" id="GO:0019243">
    <property type="term" value="P:methylglyoxal catabolic process to D-lactate via S-lactoyl-glutathione"/>
    <property type="evidence" value="ECO:0007669"/>
    <property type="project" value="TreeGrafter"/>
</dbReference>
<dbReference type="InterPro" id="IPR002818">
    <property type="entry name" value="DJ-1/PfpI"/>
</dbReference>
<dbReference type="EC" id="4.2.1.130" evidence="5"/>
<reference evidence="5 6" key="1">
    <citation type="submission" date="2015-02" db="EMBL/GenBank/DDBJ databases">
        <title>Draft genome sequences of ten Microbacterium spp. with emphasis on heavy metal contaminated environments.</title>
        <authorList>
            <person name="Corretto E."/>
        </authorList>
    </citation>
    <scope>NUCLEOTIDE SEQUENCE [LARGE SCALE GENOMIC DNA]</scope>
    <source>
        <strain evidence="5 6">BEL163</strain>
    </source>
</reference>
<accession>A0A0F0KIR0</accession>
<dbReference type="CDD" id="cd03141">
    <property type="entry name" value="GATase1_Hsp31_like"/>
    <property type="match status" value="1"/>
</dbReference>
<dbReference type="InterPro" id="IPR050325">
    <property type="entry name" value="Prot/Nucl_acid_deglycase"/>
</dbReference>
<dbReference type="PATRIC" id="fig|82380.10.peg.2546"/>
<evidence type="ECO:0000256" key="3">
    <source>
        <dbReference type="ARBA" id="ARBA00038493"/>
    </source>
</evidence>
<dbReference type="Gene3D" id="3.40.50.880">
    <property type="match status" value="1"/>
</dbReference>
<keyword evidence="1" id="KW-0346">Stress response</keyword>
<dbReference type="Pfam" id="PF01965">
    <property type="entry name" value="DJ-1_PfpI"/>
    <property type="match status" value="1"/>
</dbReference>
<evidence type="ECO:0000313" key="5">
    <source>
        <dbReference type="EMBL" id="KJL20319.1"/>
    </source>
</evidence>
<comment type="caution">
    <text evidence="5">The sequence shown here is derived from an EMBL/GenBank/DDBJ whole genome shotgun (WGS) entry which is preliminary data.</text>
</comment>
<evidence type="ECO:0000259" key="4">
    <source>
        <dbReference type="Pfam" id="PF01965"/>
    </source>
</evidence>
<proteinExistence type="inferred from homology"/>
<dbReference type="GO" id="GO:0005737">
    <property type="term" value="C:cytoplasm"/>
    <property type="evidence" value="ECO:0007669"/>
    <property type="project" value="TreeGrafter"/>
</dbReference>
<evidence type="ECO:0000313" key="6">
    <source>
        <dbReference type="Proteomes" id="UP000033725"/>
    </source>
</evidence>
<dbReference type="AlphaFoldDB" id="A0A0F0KIR0"/>
<evidence type="ECO:0000256" key="1">
    <source>
        <dbReference type="ARBA" id="ARBA00023016"/>
    </source>
</evidence>
<dbReference type="InterPro" id="IPR029062">
    <property type="entry name" value="Class_I_gatase-like"/>
</dbReference>
<evidence type="ECO:0000256" key="2">
    <source>
        <dbReference type="ARBA" id="ARBA00023239"/>
    </source>
</evidence>